<keyword evidence="2" id="KW-1185">Reference proteome</keyword>
<dbReference type="EMBL" id="FNQC01000010">
    <property type="protein sequence ID" value="SDZ32096.1"/>
    <property type="molecule type" value="Genomic_DNA"/>
</dbReference>
<evidence type="ECO:0000313" key="2">
    <source>
        <dbReference type="Proteomes" id="UP000199663"/>
    </source>
</evidence>
<evidence type="ECO:0000313" key="1">
    <source>
        <dbReference type="EMBL" id="SDZ32096.1"/>
    </source>
</evidence>
<sequence>MVFSLLLLKVHKIKPVAHQVIVLEQHFRMSQILLFFLTGNVLVIKNSKFCTSLRNGQMLEFWELIKNP</sequence>
<protein>
    <submittedName>
        <fullName evidence="1">Uncharacterized protein</fullName>
    </submittedName>
</protein>
<comment type="caution">
    <text evidence="1">The sequence shown here is derived from an EMBL/GenBank/DDBJ whole genome shotgun (WGS) entry which is preliminary data.</text>
</comment>
<proteinExistence type="predicted"/>
<gene>
    <name evidence="1" type="ORF">SAMN05444412_11056</name>
</gene>
<accession>A0A1H3S266</accession>
<reference evidence="1 2" key="1">
    <citation type="submission" date="2016-10" db="EMBL/GenBank/DDBJ databases">
        <authorList>
            <person name="Varghese N."/>
            <person name="Submissions S."/>
        </authorList>
    </citation>
    <scope>NUCLEOTIDE SEQUENCE [LARGE SCALE GENOMIC DNA]</scope>
    <source>
        <strain evidence="1 2">DSM 17997</strain>
    </source>
</reference>
<dbReference type="Proteomes" id="UP000199663">
    <property type="component" value="Unassembled WGS sequence"/>
</dbReference>
<organism evidence="1 2">
    <name type="scientific">Rhodonellum ikkaensis</name>
    <dbReference type="NCBI Taxonomy" id="336829"/>
    <lineage>
        <taxon>Bacteria</taxon>
        <taxon>Pseudomonadati</taxon>
        <taxon>Bacteroidota</taxon>
        <taxon>Cytophagia</taxon>
        <taxon>Cytophagales</taxon>
        <taxon>Cytophagaceae</taxon>
        <taxon>Rhodonellum</taxon>
    </lineage>
</organism>
<name>A0A1H3S266_9BACT</name>